<proteinExistence type="predicted"/>
<comment type="caution">
    <text evidence="1">The sequence shown here is derived from an EMBL/GenBank/DDBJ whole genome shotgun (WGS) entry which is preliminary data.</text>
</comment>
<evidence type="ECO:0000313" key="2">
    <source>
        <dbReference type="Proteomes" id="UP001642900"/>
    </source>
</evidence>
<dbReference type="AlphaFoldDB" id="A0A6G4W7K8"/>
<accession>A0A6G4W7K8</accession>
<keyword evidence="2" id="KW-1185">Reference proteome</keyword>
<dbReference type="SUPFAM" id="SSF52467">
    <property type="entry name" value="DHS-like NAD/FAD-binding domain"/>
    <property type="match status" value="1"/>
</dbReference>
<dbReference type="InterPro" id="IPR029035">
    <property type="entry name" value="DHS-like_NAD/FAD-binding_dom"/>
</dbReference>
<organism evidence="1 2">
    <name type="scientific">Allomesorhizobium camelthorni</name>
    <dbReference type="NCBI Taxonomy" id="475069"/>
    <lineage>
        <taxon>Bacteria</taxon>
        <taxon>Pseudomonadati</taxon>
        <taxon>Pseudomonadota</taxon>
        <taxon>Alphaproteobacteria</taxon>
        <taxon>Hyphomicrobiales</taxon>
        <taxon>Phyllobacteriaceae</taxon>
        <taxon>Allomesorhizobium</taxon>
    </lineage>
</organism>
<gene>
    <name evidence="1" type="ORF">G6N73_05245</name>
</gene>
<protein>
    <submittedName>
        <fullName evidence="1">SIR2 family protein</fullName>
    </submittedName>
</protein>
<sequence length="420" mass="46862">MATHDPWKVLETLRNHLTQPDANVAFLFGAGSSCAVRIPVVVEDLGTQPEQTGQETIPKTRSLIPNVAELTNICVKEIRKLDPEGADPRFGAAYDAIEVEIRPKDRPSNIEDILSCVRRKLYAIGAGDTLSGLTAADLAQLEKTIRSTIAAQVNPDPSSFPEKLPHEEFVRWIARMPRAHPVEIFTTNYDVLIETALEAERVPAFDGFVGCNRPFFSHDSLTRPESAPGPAWTRLWKIHGSINWRLDTVRGRQRVVRTDPHNEGEMILPSHHKYDESRKQPYSALLDRLTRVLERDDAILFVCGYSFSDEHINAIIFDALEAKRRPHVIALQYSDPEEDSVLVQRAARFLNLMALGPRVAHIGGSPGKWRLQEVRSAPQIEQAFQLDSTEEGEQPSGSGTLLLGDFARFAVFLGALTRPA</sequence>
<dbReference type="EMBL" id="JAAKZF010000003">
    <property type="protein sequence ID" value="NGO50589.1"/>
    <property type="molecule type" value="Genomic_DNA"/>
</dbReference>
<evidence type="ECO:0000313" key="1">
    <source>
        <dbReference type="EMBL" id="NGO50589.1"/>
    </source>
</evidence>
<dbReference type="Proteomes" id="UP001642900">
    <property type="component" value="Unassembled WGS sequence"/>
</dbReference>
<dbReference type="Pfam" id="PF13289">
    <property type="entry name" value="SIR2_2"/>
    <property type="match status" value="1"/>
</dbReference>
<dbReference type="RefSeq" id="WP_165024256.1">
    <property type="nucleotide sequence ID" value="NZ_JAAKZF010000003.1"/>
</dbReference>
<reference evidence="1 2" key="1">
    <citation type="submission" date="2020-02" db="EMBL/GenBank/DDBJ databases">
        <title>Genome sequence of strain CCNWXJ40-4.</title>
        <authorList>
            <person name="Gao J."/>
            <person name="Sun J."/>
        </authorList>
    </citation>
    <scope>NUCLEOTIDE SEQUENCE [LARGE SCALE GENOMIC DNA]</scope>
    <source>
        <strain evidence="1 2">CCNWXJ 40-4</strain>
    </source>
</reference>
<name>A0A6G4W7K8_9HYPH</name>